<evidence type="ECO:0000256" key="1">
    <source>
        <dbReference type="SAM" id="MobiDB-lite"/>
    </source>
</evidence>
<evidence type="ECO:0000313" key="3">
    <source>
        <dbReference type="Proteomes" id="UP000035740"/>
    </source>
</evidence>
<dbReference type="EMBL" id="KQ096906">
    <property type="protein sequence ID" value="KMS94008.1"/>
    <property type="molecule type" value="Genomic_DNA"/>
</dbReference>
<evidence type="ECO:0000313" key="2">
    <source>
        <dbReference type="EMBL" id="KMS94008.1"/>
    </source>
</evidence>
<name>A0A0J8B2B3_BETVV</name>
<protein>
    <submittedName>
        <fullName evidence="2">Uncharacterized protein</fullName>
    </submittedName>
</protein>
<dbReference type="Proteomes" id="UP000035740">
    <property type="component" value="Unassembled WGS sequence"/>
</dbReference>
<proteinExistence type="predicted"/>
<sequence length="100" mass="11224">MPTEDLLPNFTLADGSQPGRSSEQDQRRQPQRTNTEQQRQEDSEDSAAGQDPHQALHELRVLLATVTQRLTESVMADAQSARLQQVYCKVDVTVVMMNAE</sequence>
<keyword evidence="3" id="KW-1185">Reference proteome</keyword>
<reference evidence="2 3" key="1">
    <citation type="journal article" date="2014" name="Nature">
        <title>The genome of the recently domesticated crop plant sugar beet (Beta vulgaris).</title>
        <authorList>
            <person name="Dohm J.C."/>
            <person name="Minoche A.E."/>
            <person name="Holtgrawe D."/>
            <person name="Capella-Gutierrez S."/>
            <person name="Zakrzewski F."/>
            <person name="Tafer H."/>
            <person name="Rupp O."/>
            <person name="Sorensen T.R."/>
            <person name="Stracke R."/>
            <person name="Reinhardt R."/>
            <person name="Goesmann A."/>
            <person name="Kraft T."/>
            <person name="Schulz B."/>
            <person name="Stadler P.F."/>
            <person name="Schmidt T."/>
            <person name="Gabaldon T."/>
            <person name="Lehrach H."/>
            <person name="Weisshaar B."/>
            <person name="Himmelbauer H."/>
        </authorList>
    </citation>
    <scope>NUCLEOTIDE SEQUENCE [LARGE SCALE GENOMIC DNA]</scope>
    <source>
        <tissue evidence="2">Taproot</tissue>
    </source>
</reference>
<organism evidence="2 3">
    <name type="scientific">Beta vulgaris subsp. vulgaris</name>
    <name type="common">Beet</name>
    <dbReference type="NCBI Taxonomy" id="3555"/>
    <lineage>
        <taxon>Eukaryota</taxon>
        <taxon>Viridiplantae</taxon>
        <taxon>Streptophyta</taxon>
        <taxon>Embryophyta</taxon>
        <taxon>Tracheophyta</taxon>
        <taxon>Spermatophyta</taxon>
        <taxon>Magnoliopsida</taxon>
        <taxon>eudicotyledons</taxon>
        <taxon>Gunneridae</taxon>
        <taxon>Pentapetalae</taxon>
        <taxon>Caryophyllales</taxon>
        <taxon>Chenopodiaceae</taxon>
        <taxon>Betoideae</taxon>
        <taxon>Beta</taxon>
    </lineage>
</organism>
<accession>A0A0J8B2B3</accession>
<feature type="region of interest" description="Disordered" evidence="1">
    <location>
        <begin position="1"/>
        <end position="56"/>
    </location>
</feature>
<dbReference type="AlphaFoldDB" id="A0A0J8B2B3"/>
<gene>
    <name evidence="2" type="ORF">BVRB_025720</name>
</gene>
<dbReference type="Gramene" id="KMS94008">
    <property type="protein sequence ID" value="KMS94008"/>
    <property type="gene ID" value="BVRB_025720"/>
</dbReference>